<name>A0AAU7VLA8_9FIRM</name>
<dbReference type="Pfam" id="PF03176">
    <property type="entry name" value="MMPL"/>
    <property type="match status" value="2"/>
</dbReference>
<keyword evidence="6 8" id="KW-0472">Membrane</keyword>
<feature type="domain" description="SSD" evidence="9">
    <location>
        <begin position="801"/>
        <end position="935"/>
    </location>
</feature>
<evidence type="ECO:0000313" key="10">
    <source>
        <dbReference type="EMBL" id="XBX74637.1"/>
    </source>
</evidence>
<organism evidence="10">
    <name type="scientific">Proteinivorax tanatarense</name>
    <dbReference type="NCBI Taxonomy" id="1260629"/>
    <lineage>
        <taxon>Bacteria</taxon>
        <taxon>Bacillati</taxon>
        <taxon>Bacillota</taxon>
        <taxon>Clostridia</taxon>
        <taxon>Eubacteriales</taxon>
        <taxon>Proteinivoracaceae</taxon>
        <taxon>Proteinivorax</taxon>
    </lineage>
</organism>
<dbReference type="Gene3D" id="1.20.1640.10">
    <property type="entry name" value="Multidrug efflux transporter AcrB transmembrane domain"/>
    <property type="match status" value="2"/>
</dbReference>
<dbReference type="SUPFAM" id="SSF82866">
    <property type="entry name" value="Multidrug efflux transporter AcrB transmembrane domain"/>
    <property type="match status" value="2"/>
</dbReference>
<feature type="transmembrane region" description="Helical" evidence="8">
    <location>
        <begin position="233"/>
        <end position="252"/>
    </location>
</feature>
<keyword evidence="3" id="KW-1003">Cell membrane</keyword>
<feature type="coiled-coil region" evidence="7">
    <location>
        <begin position="472"/>
        <end position="506"/>
    </location>
</feature>
<sequence>MNKDIIRLYGLLAIWIIASIFLGYLSPDIDILVRKHGQLEVPEGFPTEFAKDLVEQDEGFSGEEILILYEDNEKTIINHEDKIKETLNNLQKDPGDIKIHNIITPFDGEHQRNLLVDDTKTHLIAVLELDMTTAEISFIRDELQKKTTVDGLEHYITGASIIEDDVLSTTEERLGAIEYLTVALVYIVLLAVFRSPIAPLVPLITLGSSYYLSISIVALLIDYFNFPVSNFSQVFVLTVTFAIGTDYVILLMKRYQEELAVGKDNYDTVKRTFRFTQGAVLSSALTGFVGFLAIGLANFNLYQSGVGVAVAVIVLIIAIWVWVPFIMNLFGKMIFWPTKIDKNSKNNKLWGSLGQFSTSKPALAFLLLLVIIIPLLLTFDNQRSFHSLDEIDDDYGSVKAFRKIEESYGEGDFFYHTVTIEAKDPSWDHSQRASYMEKLADNLLKIEDVEEVRTVTRPEGIKIEELRISSHAKKASDELDEVLEGVEEIQNALKQMSTELDKTITDLQHGKGDLIELIDGTESSRQGAINLHEGISETNQGVEEIKWQVSSTYNDLQTYYQIVNNIHDELLQLTDNNSLVFTPLLTLFEEVLNDIEMLTYSLVEVSQGLDQLEAGSLELSHGLDEIHQGQTILLNQYEELIAGLEEFLTAAREIEDGVAELADGMEEMQSLLFELSNQNQNVLDGFFIPDEIYQEQFQEAWDNYGTPNNNVAFLQVVSDTNPYGSRAMEIVNEIEEVTTFTLKNTPYEDVRYAVDGLPSQNRDLKRVSRDDFYRTSVYMLSGIFIVLSILFKSFIMPIYVMISLGIAYIASQSIVEFIFIDFLGYPGIMWSVPFFAFVMLMSMGVDYSIFLMARFNEEMKQYNDYSIHSIKSAMITAMKKVGGAVFSAAIILGSSFAAMMLSGVLSLLQIGTWVIVGLTFYVLILLPIFIPAVSLYLKGYNWWPFNVISWNSKTGTLTVNSKDTDNSNISIFIEGAVYNPGEYNIKDDIPLNELVEKAGGLTLKADPSQLKIEEMQGAKILNVPEKKSDFKKTEIKLKKKNRKRRFRYHYNKKQ</sequence>
<keyword evidence="5 8" id="KW-1133">Transmembrane helix</keyword>
<protein>
    <submittedName>
        <fullName evidence="10">MMPL family transporter</fullName>
    </submittedName>
</protein>
<dbReference type="InterPro" id="IPR000731">
    <property type="entry name" value="SSD"/>
</dbReference>
<evidence type="ECO:0000256" key="3">
    <source>
        <dbReference type="ARBA" id="ARBA00022475"/>
    </source>
</evidence>
<evidence type="ECO:0000256" key="5">
    <source>
        <dbReference type="ARBA" id="ARBA00022989"/>
    </source>
</evidence>
<dbReference type="GO" id="GO:0005886">
    <property type="term" value="C:plasma membrane"/>
    <property type="evidence" value="ECO:0007669"/>
    <property type="project" value="UniProtKB-SubCell"/>
</dbReference>
<dbReference type="Gene3D" id="3.10.560.10">
    <property type="entry name" value="Outer membrane lipoprotein wza domain like"/>
    <property type="match status" value="1"/>
</dbReference>
<dbReference type="InterPro" id="IPR019554">
    <property type="entry name" value="Soluble_ligand-bd"/>
</dbReference>
<feature type="transmembrane region" description="Helical" evidence="8">
    <location>
        <begin position="772"/>
        <end position="791"/>
    </location>
</feature>
<feature type="transmembrane region" description="Helical" evidence="8">
    <location>
        <begin position="273"/>
        <end position="294"/>
    </location>
</feature>
<feature type="transmembrane region" description="Helical" evidence="8">
    <location>
        <begin position="200"/>
        <end position="221"/>
    </location>
</feature>
<feature type="transmembrane region" description="Helical" evidence="8">
    <location>
        <begin position="881"/>
        <end position="904"/>
    </location>
</feature>
<feature type="transmembrane region" description="Helical" evidence="8">
    <location>
        <begin position="176"/>
        <end position="193"/>
    </location>
</feature>
<feature type="transmembrane region" description="Helical" evidence="8">
    <location>
        <begin position="306"/>
        <end position="330"/>
    </location>
</feature>
<accession>A0AAU7VLA8</accession>
<dbReference type="AlphaFoldDB" id="A0AAU7VLA8"/>
<dbReference type="InterPro" id="IPR050545">
    <property type="entry name" value="Mycobact_MmpL"/>
</dbReference>
<dbReference type="InterPro" id="IPR004869">
    <property type="entry name" value="MMPL_dom"/>
</dbReference>
<dbReference type="SUPFAM" id="SSF58104">
    <property type="entry name" value="Methyl-accepting chemotaxis protein (MCP) signaling domain"/>
    <property type="match status" value="1"/>
</dbReference>
<comment type="similarity">
    <text evidence="2">Belongs to the resistance-nodulation-cell division (RND) (TC 2.A.6) family. MmpL subfamily.</text>
</comment>
<dbReference type="RefSeq" id="WP_350343389.1">
    <property type="nucleotide sequence ID" value="NZ_CP158367.1"/>
</dbReference>
<reference evidence="10" key="1">
    <citation type="journal article" date="2013" name="Extremophiles">
        <title>Proteinivorax tanatarense gen. nov., sp. nov., an anaerobic, haloalkaliphilic, proteolytic bacterium isolated from a decaying algal bloom, and proposal of Proteinivoraceae fam. nov.</title>
        <authorList>
            <person name="Kevbrin V."/>
            <person name="Boltyanskaya Y."/>
            <person name="Zhilina T."/>
            <person name="Kolganova T."/>
            <person name="Lavrentjeva E."/>
            <person name="Kuznetsov B."/>
        </authorList>
    </citation>
    <scope>NUCLEOTIDE SEQUENCE</scope>
    <source>
        <strain evidence="10">Z-910T</strain>
    </source>
</reference>
<feature type="transmembrane region" description="Helical" evidence="8">
    <location>
        <begin position="362"/>
        <end position="379"/>
    </location>
</feature>
<keyword evidence="4 8" id="KW-0812">Transmembrane</keyword>
<dbReference type="Pfam" id="PF10531">
    <property type="entry name" value="SLBB"/>
    <property type="match status" value="1"/>
</dbReference>
<feature type="transmembrane region" description="Helical" evidence="8">
    <location>
        <begin position="910"/>
        <end position="937"/>
    </location>
</feature>
<comment type="subcellular location">
    <subcellularLocation>
        <location evidence="1">Cell membrane</location>
        <topology evidence="1">Multi-pass membrane protein</topology>
    </subcellularLocation>
</comment>
<dbReference type="PROSITE" id="PS50156">
    <property type="entry name" value="SSD"/>
    <property type="match status" value="1"/>
</dbReference>
<keyword evidence="7" id="KW-0175">Coiled coil</keyword>
<reference evidence="10" key="2">
    <citation type="submission" date="2024-06" db="EMBL/GenBank/DDBJ databases">
        <authorList>
            <person name="Petrova K.O."/>
            <person name="Toshchakov S.V."/>
            <person name="Boltjanskaja Y.V."/>
            <person name="Kevbrin V."/>
        </authorList>
    </citation>
    <scope>NUCLEOTIDE SEQUENCE</scope>
    <source>
        <strain evidence="10">Z-910T</strain>
    </source>
</reference>
<feature type="transmembrane region" description="Helical" evidence="8">
    <location>
        <begin position="832"/>
        <end position="853"/>
    </location>
</feature>
<evidence type="ECO:0000256" key="2">
    <source>
        <dbReference type="ARBA" id="ARBA00010157"/>
    </source>
</evidence>
<evidence type="ECO:0000256" key="1">
    <source>
        <dbReference type="ARBA" id="ARBA00004651"/>
    </source>
</evidence>
<proteinExistence type="inferred from homology"/>
<dbReference type="EMBL" id="CP158367">
    <property type="protein sequence ID" value="XBX74637.1"/>
    <property type="molecule type" value="Genomic_DNA"/>
</dbReference>
<gene>
    <name evidence="10" type="ORF">PRVXT_002689</name>
</gene>
<evidence type="ECO:0000256" key="6">
    <source>
        <dbReference type="ARBA" id="ARBA00023136"/>
    </source>
</evidence>
<dbReference type="PANTHER" id="PTHR33406">
    <property type="entry name" value="MEMBRANE PROTEIN MJ1562-RELATED"/>
    <property type="match status" value="1"/>
</dbReference>
<evidence type="ECO:0000259" key="9">
    <source>
        <dbReference type="PROSITE" id="PS50156"/>
    </source>
</evidence>
<dbReference type="Gene3D" id="1.10.287.950">
    <property type="entry name" value="Methyl-accepting chemotaxis protein"/>
    <property type="match status" value="1"/>
</dbReference>
<feature type="transmembrane region" description="Helical" evidence="8">
    <location>
        <begin position="7"/>
        <end position="25"/>
    </location>
</feature>
<dbReference type="PANTHER" id="PTHR33406:SF6">
    <property type="entry name" value="MEMBRANE PROTEIN YDGH-RELATED"/>
    <property type="match status" value="1"/>
</dbReference>
<evidence type="ECO:0000256" key="8">
    <source>
        <dbReference type="SAM" id="Phobius"/>
    </source>
</evidence>
<evidence type="ECO:0000256" key="4">
    <source>
        <dbReference type="ARBA" id="ARBA00022692"/>
    </source>
</evidence>
<feature type="transmembrane region" description="Helical" evidence="8">
    <location>
        <begin position="798"/>
        <end position="820"/>
    </location>
</feature>
<evidence type="ECO:0000256" key="7">
    <source>
        <dbReference type="SAM" id="Coils"/>
    </source>
</evidence>